<sequence>MTNEGSYVALGLKEWKAQLDRADKLFGRLSSEEVLLEIAPGRNRLLYLWGHLTAMHDAMLPLLALGDRFHPEFDVAFVSNPDKSQAAILSHEQVRQAWKTVNGELWKGFEKMSWSDWLQRHTAVSEEDFAKDASRNRFAILLSRTNHLSYHLGQAVLALK</sequence>
<reference evidence="1" key="1">
    <citation type="submission" date="2020-06" db="EMBL/GenBank/DDBJ databases">
        <title>Legume-microbial interactions unlock mineral nutrients during tropical forest succession.</title>
        <authorList>
            <person name="Epihov D.Z."/>
        </authorList>
    </citation>
    <scope>NUCLEOTIDE SEQUENCE [LARGE SCALE GENOMIC DNA]</scope>
    <source>
        <strain evidence="1">Pan2503</strain>
    </source>
</reference>
<protein>
    <submittedName>
        <fullName evidence="1">DinB family protein</fullName>
    </submittedName>
</protein>
<accession>A0A7V8NW88</accession>
<evidence type="ECO:0000313" key="1">
    <source>
        <dbReference type="EMBL" id="MBA0088616.1"/>
    </source>
</evidence>
<dbReference type="SUPFAM" id="SSF109854">
    <property type="entry name" value="DinB/YfiT-like putative metalloenzymes"/>
    <property type="match status" value="1"/>
</dbReference>
<organism evidence="1 2">
    <name type="scientific">Candidatus Acidiferrum panamense</name>
    <dbReference type="NCBI Taxonomy" id="2741543"/>
    <lineage>
        <taxon>Bacteria</taxon>
        <taxon>Pseudomonadati</taxon>
        <taxon>Acidobacteriota</taxon>
        <taxon>Terriglobia</taxon>
        <taxon>Candidatus Acidiferrales</taxon>
        <taxon>Candidatus Acidiferrum</taxon>
    </lineage>
</organism>
<comment type="caution">
    <text evidence="1">The sequence shown here is derived from an EMBL/GenBank/DDBJ whole genome shotgun (WGS) entry which is preliminary data.</text>
</comment>
<proteinExistence type="predicted"/>
<dbReference type="Gene3D" id="1.20.120.450">
    <property type="entry name" value="dinb family like domain"/>
    <property type="match status" value="1"/>
</dbReference>
<dbReference type="Proteomes" id="UP000567293">
    <property type="component" value="Unassembled WGS sequence"/>
</dbReference>
<evidence type="ECO:0000313" key="2">
    <source>
        <dbReference type="Proteomes" id="UP000567293"/>
    </source>
</evidence>
<keyword evidence="2" id="KW-1185">Reference proteome</keyword>
<dbReference type="InterPro" id="IPR034660">
    <property type="entry name" value="DinB/YfiT-like"/>
</dbReference>
<name>A0A7V8NW88_9BACT</name>
<dbReference type="AlphaFoldDB" id="A0A7V8NW88"/>
<gene>
    <name evidence="1" type="ORF">HRJ53_26815</name>
</gene>
<dbReference type="EMBL" id="JACDQQ010002594">
    <property type="protein sequence ID" value="MBA0088616.1"/>
    <property type="molecule type" value="Genomic_DNA"/>
</dbReference>